<accession>A0ACC2PGN9</accession>
<reference evidence="1" key="1">
    <citation type="submission" date="2023-04" db="EMBL/GenBank/DDBJ databases">
        <title>A chromosome-level genome assembly of the parasitoid wasp Eretmocerus hayati.</title>
        <authorList>
            <person name="Zhong Y."/>
            <person name="Liu S."/>
            <person name="Liu Y."/>
        </authorList>
    </citation>
    <scope>NUCLEOTIDE SEQUENCE</scope>
    <source>
        <strain evidence="1">ZJU_SS_LIU_2023</strain>
    </source>
</reference>
<comment type="caution">
    <text evidence="1">The sequence shown here is derived from an EMBL/GenBank/DDBJ whole genome shotgun (WGS) entry which is preliminary data.</text>
</comment>
<protein>
    <submittedName>
        <fullName evidence="1">Uncharacterized protein</fullName>
    </submittedName>
</protein>
<evidence type="ECO:0000313" key="1">
    <source>
        <dbReference type="EMBL" id="KAJ8682522.1"/>
    </source>
</evidence>
<proteinExistence type="predicted"/>
<dbReference type="EMBL" id="CM056741">
    <property type="protein sequence ID" value="KAJ8682522.1"/>
    <property type="molecule type" value="Genomic_DNA"/>
</dbReference>
<keyword evidence="2" id="KW-1185">Reference proteome</keyword>
<dbReference type="Proteomes" id="UP001239111">
    <property type="component" value="Chromosome 1"/>
</dbReference>
<organism evidence="1 2">
    <name type="scientific">Eretmocerus hayati</name>
    <dbReference type="NCBI Taxonomy" id="131215"/>
    <lineage>
        <taxon>Eukaryota</taxon>
        <taxon>Metazoa</taxon>
        <taxon>Ecdysozoa</taxon>
        <taxon>Arthropoda</taxon>
        <taxon>Hexapoda</taxon>
        <taxon>Insecta</taxon>
        <taxon>Pterygota</taxon>
        <taxon>Neoptera</taxon>
        <taxon>Endopterygota</taxon>
        <taxon>Hymenoptera</taxon>
        <taxon>Apocrita</taxon>
        <taxon>Proctotrupomorpha</taxon>
        <taxon>Chalcidoidea</taxon>
        <taxon>Aphelinidae</taxon>
        <taxon>Aphelininae</taxon>
        <taxon>Eretmocerus</taxon>
    </lineage>
</organism>
<gene>
    <name evidence="1" type="ORF">QAD02_018314</name>
</gene>
<evidence type="ECO:0000313" key="2">
    <source>
        <dbReference type="Proteomes" id="UP001239111"/>
    </source>
</evidence>
<name>A0ACC2PGN9_9HYME</name>
<sequence length="439" mass="50319">MSTIILYRHIGDEVLMEQEKSQKNMGVFNDYSLAVILVIISCMKPALVAVESVEINKVIGERMTSIPDGPLEFYYPRDLLDHNGFHTFIGCKVESALARIDCYVISSPSDLSDLTVCPKILSFNRNETLEINGIEIFRPNGNTTLVTWVTLPIANQEKVRDISSRYIAIINLSNESVKLKKLEFERSETQVTFVVPFKDFYELTYCEGDTTIRRRYNFNHEDIHFWSAHMDLGYCQRNKSSGVLILPSPESKMSALQDKRHIIIEELSADSVMISEITQRAEKNLITPVSKFSPNRLSNRYGFLTLCGEFSLDNSSIRQCEQYNSELTLKMRVTLTSLESLENIVTVESVENGGFLMLIEKKFSKFNYNFTRIHPDMTEEVIFENIESEYHLTIPAPRIEISYLNGMYCIHWFSGIFLPLESYGPVTESRITRLCKTSG</sequence>